<dbReference type="AlphaFoldDB" id="A0A7R8WMS6"/>
<feature type="region of interest" description="Disordered" evidence="1">
    <location>
        <begin position="1"/>
        <end position="54"/>
    </location>
</feature>
<dbReference type="EMBL" id="OB664022">
    <property type="protein sequence ID" value="CAD7231915.1"/>
    <property type="molecule type" value="Genomic_DNA"/>
</dbReference>
<reference evidence="2" key="1">
    <citation type="submission" date="2020-11" db="EMBL/GenBank/DDBJ databases">
        <authorList>
            <person name="Tran Van P."/>
        </authorList>
    </citation>
    <scope>NUCLEOTIDE SEQUENCE</scope>
</reference>
<feature type="compositionally biased region" description="Basic residues" evidence="1">
    <location>
        <begin position="41"/>
        <end position="54"/>
    </location>
</feature>
<organism evidence="2">
    <name type="scientific">Cyprideis torosa</name>
    <dbReference type="NCBI Taxonomy" id="163714"/>
    <lineage>
        <taxon>Eukaryota</taxon>
        <taxon>Metazoa</taxon>
        <taxon>Ecdysozoa</taxon>
        <taxon>Arthropoda</taxon>
        <taxon>Crustacea</taxon>
        <taxon>Oligostraca</taxon>
        <taxon>Ostracoda</taxon>
        <taxon>Podocopa</taxon>
        <taxon>Podocopida</taxon>
        <taxon>Cytherocopina</taxon>
        <taxon>Cytheroidea</taxon>
        <taxon>Cytherideidae</taxon>
        <taxon>Cyprideis</taxon>
    </lineage>
</organism>
<evidence type="ECO:0000256" key="1">
    <source>
        <dbReference type="SAM" id="MobiDB-lite"/>
    </source>
</evidence>
<proteinExistence type="predicted"/>
<protein>
    <submittedName>
        <fullName evidence="2">Uncharacterized protein</fullName>
    </submittedName>
</protein>
<sequence length="128" mass="14649">MAETKMDIEEPSLETSRSESETTVKEKAAETADEMGTRGHQPNRRTKPKSPKFKKATLHYDGAVCGEHFKQRYNLKRHEKCIFVFIPERRRSGALLVRASRKALISKRINEFIAAKILLSAVFLTRDS</sequence>
<name>A0A7R8WMS6_9CRUS</name>
<feature type="compositionally biased region" description="Basic and acidic residues" evidence="1">
    <location>
        <begin position="16"/>
        <end position="30"/>
    </location>
</feature>
<evidence type="ECO:0000313" key="2">
    <source>
        <dbReference type="EMBL" id="CAD7231915.1"/>
    </source>
</evidence>
<accession>A0A7R8WMS6</accession>
<gene>
    <name evidence="2" type="ORF">CTOB1V02_LOCUS9758</name>
</gene>